<comment type="pathway">
    <text evidence="3">Cofactor biosynthesis; tetrahydrofolate biosynthesis; 7,8-dihydrofolate from 2-amino-4-hydroxy-6-hydroxymethyl-7,8-dihydropteridine diphosphate and 4-aminobenzoate: step 2/2.</text>
</comment>
<proteinExistence type="inferred from homology"/>
<dbReference type="UniPathway" id="UPA00077">
    <property type="reaction ID" value="UER00157"/>
</dbReference>
<evidence type="ECO:0000256" key="8">
    <source>
        <dbReference type="ARBA" id="ARBA00013025"/>
    </source>
</evidence>
<feature type="domain" description="Mur ligase C-terminal" evidence="24">
    <location>
        <begin position="305"/>
        <end position="428"/>
    </location>
</feature>
<sequence length="448" mass="48283">MMGRAVPWPVPADILAILIPSRSLSEWLSYLESLHPKAIELGLDRVERVRQKLNLSPTFPIITVGGTNGKGSTCAMLEGILTEAGYRVGCYTSPHLLRYNERVRVAGVEVDDASLCQAFAEIELARGDIPLTYFEFGTLAAVWYFMHVGIDVAVLEIGLGGRLDAVNVFDPDCAIITSIDLDHTDYLGTTRESIGNEKAGIFRPGVAAICGDTHPPITVPQRAKEIGARYLQIGHDFGAARAATNWAFWNQGSRIEALPMPALNGDFQFDNACCAIMALNQLEAQLPAVTHDHIRTGLAHVVLTGRFQKLCENPDIFLDVAHNPHAAEGLAENLRKSRRAGGKTLAVFGMLADKDVAGVVEALAGEIDGWFVIGIDNYRGLSAVDLEKVVRAHASDVPVIVCPSMDEALRQACRSAGEGDRIAAFGSFYIVADVLRALPTTGTGSYGC</sequence>
<dbReference type="PIRSF" id="PIRSF001563">
    <property type="entry name" value="Folylpolyglu_synth"/>
    <property type="match status" value="1"/>
</dbReference>
<name>A0A2R5FFG5_9PROT</name>
<evidence type="ECO:0000256" key="13">
    <source>
        <dbReference type="ARBA" id="ARBA00022840"/>
    </source>
</evidence>
<feature type="domain" description="Mur ligase central" evidence="25">
    <location>
        <begin position="64"/>
        <end position="278"/>
    </location>
</feature>
<dbReference type="NCBIfam" id="NF008101">
    <property type="entry name" value="PRK10846.1"/>
    <property type="match status" value="1"/>
</dbReference>
<evidence type="ECO:0000256" key="19">
    <source>
        <dbReference type="ARBA" id="ARBA00047493"/>
    </source>
</evidence>
<evidence type="ECO:0000256" key="2">
    <source>
        <dbReference type="ARBA" id="ARBA00002714"/>
    </source>
</evidence>
<dbReference type="GO" id="GO:0046656">
    <property type="term" value="P:folic acid biosynthetic process"/>
    <property type="evidence" value="ECO:0007669"/>
    <property type="project" value="UniProtKB-KW"/>
</dbReference>
<keyword evidence="10 23" id="KW-0436">Ligase</keyword>
<comment type="function">
    <text evidence="2">Functions in two distinct reactions of the de novo folate biosynthetic pathway. Catalyzes the addition of a glutamate residue to dihydropteroate (7,8-dihydropteroate or H2Pte) to form dihydrofolate (7,8-dihydrofolate monoglutamate or H2Pte-Glu). Also catalyzes successive additions of L-glutamate to tetrahydrofolate or 10-formyltetrahydrofolate or 5,10-methylenetetrahydrofolate, leading to folylpolyglutamate derivatives.</text>
</comment>
<evidence type="ECO:0000256" key="4">
    <source>
        <dbReference type="ARBA" id="ARBA00005150"/>
    </source>
</evidence>
<dbReference type="InterPro" id="IPR013221">
    <property type="entry name" value="Mur_ligase_cen"/>
</dbReference>
<dbReference type="FunFam" id="3.40.1190.10:FF:000004">
    <property type="entry name" value="Dihydrofolate synthase/folylpolyglutamate synthase"/>
    <property type="match status" value="1"/>
</dbReference>
<comment type="catalytic activity">
    <reaction evidence="21">
        <text>(6R)-5,10-methylenetetrahydrofolyl-(gamma-L-Glu)(n) + L-glutamate + ATP = (6R)-5,10-methylenetetrahydrofolyl-(gamma-L-Glu)(n+1) + ADP + phosphate + H(+)</text>
        <dbReference type="Rhea" id="RHEA:51912"/>
        <dbReference type="Rhea" id="RHEA-COMP:13257"/>
        <dbReference type="Rhea" id="RHEA-COMP:13258"/>
        <dbReference type="ChEBI" id="CHEBI:15378"/>
        <dbReference type="ChEBI" id="CHEBI:29985"/>
        <dbReference type="ChEBI" id="CHEBI:30616"/>
        <dbReference type="ChEBI" id="CHEBI:43474"/>
        <dbReference type="ChEBI" id="CHEBI:136572"/>
        <dbReference type="ChEBI" id="CHEBI:456216"/>
        <dbReference type="EC" id="6.3.2.17"/>
    </reaction>
</comment>
<comment type="catalytic activity">
    <reaction evidence="19">
        <text>(6S)-5,6,7,8-tetrahydrofolyl-(gamma-L-Glu)(n) + L-glutamate + ATP = (6S)-5,6,7,8-tetrahydrofolyl-(gamma-L-Glu)(n+1) + ADP + phosphate + H(+)</text>
        <dbReference type="Rhea" id="RHEA:10580"/>
        <dbReference type="Rhea" id="RHEA-COMP:14738"/>
        <dbReference type="Rhea" id="RHEA-COMP:14740"/>
        <dbReference type="ChEBI" id="CHEBI:15378"/>
        <dbReference type="ChEBI" id="CHEBI:29985"/>
        <dbReference type="ChEBI" id="CHEBI:30616"/>
        <dbReference type="ChEBI" id="CHEBI:43474"/>
        <dbReference type="ChEBI" id="CHEBI:141005"/>
        <dbReference type="ChEBI" id="CHEBI:456216"/>
        <dbReference type="EC" id="6.3.2.17"/>
    </reaction>
</comment>
<dbReference type="InterPro" id="IPR036565">
    <property type="entry name" value="Mur-like_cat_sf"/>
</dbReference>
<comment type="similarity">
    <text evidence="5 23">Belongs to the folylpolyglutamate synthase family.</text>
</comment>
<evidence type="ECO:0000256" key="5">
    <source>
        <dbReference type="ARBA" id="ARBA00008276"/>
    </source>
</evidence>
<comment type="catalytic activity">
    <reaction evidence="22">
        <text>7,8-dihydropteroate + L-glutamate + ATP = 7,8-dihydrofolate + ADP + phosphate + H(+)</text>
        <dbReference type="Rhea" id="RHEA:23584"/>
        <dbReference type="ChEBI" id="CHEBI:15378"/>
        <dbReference type="ChEBI" id="CHEBI:17839"/>
        <dbReference type="ChEBI" id="CHEBI:29985"/>
        <dbReference type="ChEBI" id="CHEBI:30616"/>
        <dbReference type="ChEBI" id="CHEBI:43474"/>
        <dbReference type="ChEBI" id="CHEBI:57451"/>
        <dbReference type="ChEBI" id="CHEBI:456216"/>
        <dbReference type="EC" id="6.3.2.12"/>
    </reaction>
</comment>
<evidence type="ECO:0000256" key="20">
    <source>
        <dbReference type="ARBA" id="ARBA00047808"/>
    </source>
</evidence>
<dbReference type="EC" id="6.3.2.12" evidence="7"/>
<keyword evidence="13 23" id="KW-0067">ATP-binding</keyword>
<evidence type="ECO:0000256" key="1">
    <source>
        <dbReference type="ARBA" id="ARBA00001946"/>
    </source>
</evidence>
<dbReference type="PANTHER" id="PTHR11136:SF0">
    <property type="entry name" value="DIHYDROFOLATE SYNTHETASE-RELATED"/>
    <property type="match status" value="1"/>
</dbReference>
<dbReference type="PROSITE" id="PS01011">
    <property type="entry name" value="FOLYLPOLYGLU_SYNT_1"/>
    <property type="match status" value="1"/>
</dbReference>
<evidence type="ECO:0000256" key="23">
    <source>
        <dbReference type="PIRNR" id="PIRNR001563"/>
    </source>
</evidence>
<keyword evidence="27" id="KW-1185">Reference proteome</keyword>
<comment type="subunit">
    <text evidence="6">Monomer.</text>
</comment>
<dbReference type="AlphaFoldDB" id="A0A2R5FFG5"/>
<keyword evidence="15" id="KW-0289">Folate biosynthesis</keyword>
<evidence type="ECO:0000256" key="10">
    <source>
        <dbReference type="ARBA" id="ARBA00022598"/>
    </source>
</evidence>
<dbReference type="GO" id="GO:0008841">
    <property type="term" value="F:dihydrofolate synthase activity"/>
    <property type="evidence" value="ECO:0007669"/>
    <property type="project" value="UniProtKB-EC"/>
</dbReference>
<dbReference type="Gene3D" id="3.90.190.20">
    <property type="entry name" value="Mur ligase, C-terminal domain"/>
    <property type="match status" value="1"/>
</dbReference>
<dbReference type="GO" id="GO:0004326">
    <property type="term" value="F:tetrahydrofolylpolyglutamate synthase activity"/>
    <property type="evidence" value="ECO:0007669"/>
    <property type="project" value="UniProtKB-EC"/>
</dbReference>
<dbReference type="Pfam" id="PF02875">
    <property type="entry name" value="Mur_ligase_C"/>
    <property type="match status" value="1"/>
</dbReference>
<dbReference type="GO" id="GO:0005737">
    <property type="term" value="C:cytoplasm"/>
    <property type="evidence" value="ECO:0007669"/>
    <property type="project" value="TreeGrafter"/>
</dbReference>
<dbReference type="InterPro" id="IPR001645">
    <property type="entry name" value="Folylpolyglutamate_synth"/>
</dbReference>
<evidence type="ECO:0000256" key="17">
    <source>
        <dbReference type="ARBA" id="ARBA00030592"/>
    </source>
</evidence>
<evidence type="ECO:0000256" key="21">
    <source>
        <dbReference type="ARBA" id="ARBA00049035"/>
    </source>
</evidence>
<dbReference type="GO" id="GO:0046872">
    <property type="term" value="F:metal ion binding"/>
    <property type="evidence" value="ECO:0007669"/>
    <property type="project" value="UniProtKB-KW"/>
</dbReference>
<evidence type="ECO:0000256" key="15">
    <source>
        <dbReference type="ARBA" id="ARBA00022909"/>
    </source>
</evidence>
<keyword evidence="14" id="KW-0460">Magnesium</keyword>
<evidence type="ECO:0000256" key="16">
    <source>
        <dbReference type="ARBA" id="ARBA00030048"/>
    </source>
</evidence>
<keyword evidence="11" id="KW-0479">Metal-binding</keyword>
<dbReference type="InterPro" id="IPR004101">
    <property type="entry name" value="Mur_ligase_C"/>
</dbReference>
<dbReference type="EC" id="6.3.2.17" evidence="8"/>
<dbReference type="SUPFAM" id="SSF53244">
    <property type="entry name" value="MurD-like peptide ligases, peptide-binding domain"/>
    <property type="match status" value="1"/>
</dbReference>
<dbReference type="InterPro" id="IPR036615">
    <property type="entry name" value="Mur_ligase_C_dom_sf"/>
</dbReference>
<comment type="caution">
    <text evidence="26">The sequence shown here is derived from an EMBL/GenBank/DDBJ whole genome shotgun (WGS) entry which is preliminary data.</text>
</comment>
<evidence type="ECO:0000256" key="14">
    <source>
        <dbReference type="ARBA" id="ARBA00022842"/>
    </source>
</evidence>
<gene>
    <name evidence="26" type="primary">folC</name>
    <name evidence="26" type="ORF">NMK_2724</name>
</gene>
<keyword evidence="12 23" id="KW-0547">Nucleotide-binding</keyword>
<comment type="catalytic activity">
    <reaction evidence="20">
        <text>10-formyltetrahydrofolyl-(gamma-L-Glu)(n) + L-glutamate + ATP = 10-formyltetrahydrofolyl-(gamma-L-Glu)(n+1) + ADP + phosphate + H(+)</text>
        <dbReference type="Rhea" id="RHEA:51904"/>
        <dbReference type="Rhea" id="RHEA-COMP:13088"/>
        <dbReference type="Rhea" id="RHEA-COMP:14300"/>
        <dbReference type="ChEBI" id="CHEBI:15378"/>
        <dbReference type="ChEBI" id="CHEBI:29985"/>
        <dbReference type="ChEBI" id="CHEBI:30616"/>
        <dbReference type="ChEBI" id="CHEBI:43474"/>
        <dbReference type="ChEBI" id="CHEBI:134413"/>
        <dbReference type="ChEBI" id="CHEBI:456216"/>
        <dbReference type="EC" id="6.3.2.17"/>
    </reaction>
</comment>
<dbReference type="InterPro" id="IPR018109">
    <property type="entry name" value="Folylpolyglutamate_synth_CS"/>
</dbReference>
<evidence type="ECO:0000259" key="24">
    <source>
        <dbReference type="Pfam" id="PF02875"/>
    </source>
</evidence>
<accession>A0A2R5FFG5</accession>
<dbReference type="GO" id="GO:0005524">
    <property type="term" value="F:ATP binding"/>
    <property type="evidence" value="ECO:0007669"/>
    <property type="project" value="UniProtKB-KW"/>
</dbReference>
<evidence type="ECO:0000256" key="7">
    <source>
        <dbReference type="ARBA" id="ARBA00013023"/>
    </source>
</evidence>
<evidence type="ECO:0000256" key="22">
    <source>
        <dbReference type="ARBA" id="ARBA00049161"/>
    </source>
</evidence>
<evidence type="ECO:0000313" key="26">
    <source>
        <dbReference type="EMBL" id="GBG15121.1"/>
    </source>
</evidence>
<evidence type="ECO:0000256" key="3">
    <source>
        <dbReference type="ARBA" id="ARBA00004799"/>
    </source>
</evidence>
<evidence type="ECO:0000256" key="18">
    <source>
        <dbReference type="ARBA" id="ARBA00032510"/>
    </source>
</evidence>
<dbReference type="SUPFAM" id="SSF53623">
    <property type="entry name" value="MurD-like peptide ligases, catalytic domain"/>
    <property type="match status" value="1"/>
</dbReference>
<dbReference type="GO" id="GO:0046654">
    <property type="term" value="P:tetrahydrofolate biosynthetic process"/>
    <property type="evidence" value="ECO:0007669"/>
    <property type="project" value="UniProtKB-UniPathway"/>
</dbReference>
<evidence type="ECO:0000256" key="12">
    <source>
        <dbReference type="ARBA" id="ARBA00022741"/>
    </source>
</evidence>
<reference evidence="26 27" key="1">
    <citation type="journal article" date="2018" name="Environ. Microbiol.">
        <title>Isolation and genomic characterization of Novimethylophilus kurashikiensis gen. nov. sp. nov., a new lanthanide-dependent methylotrophic species of Methylophilaceae.</title>
        <authorList>
            <person name="Lv H."/>
            <person name="Sahin N."/>
            <person name="Tani A."/>
        </authorList>
    </citation>
    <scope>NUCLEOTIDE SEQUENCE [LARGE SCALE GENOMIC DNA]</scope>
    <source>
        <strain evidence="26 27">La2-4</strain>
    </source>
</reference>
<dbReference type="Pfam" id="PF08245">
    <property type="entry name" value="Mur_ligase_M"/>
    <property type="match status" value="1"/>
</dbReference>
<evidence type="ECO:0000256" key="6">
    <source>
        <dbReference type="ARBA" id="ARBA00011245"/>
    </source>
</evidence>
<evidence type="ECO:0000259" key="25">
    <source>
        <dbReference type="Pfam" id="PF08245"/>
    </source>
</evidence>
<dbReference type="Proteomes" id="UP000245081">
    <property type="component" value="Unassembled WGS sequence"/>
</dbReference>
<evidence type="ECO:0000313" key="27">
    <source>
        <dbReference type="Proteomes" id="UP000245081"/>
    </source>
</evidence>
<protein>
    <recommendedName>
        <fullName evidence="9">Dihydrofolate synthase/folylpolyglutamate synthase</fullName>
        <ecNumber evidence="7">6.3.2.12</ecNumber>
        <ecNumber evidence="8">6.3.2.17</ecNumber>
    </recommendedName>
    <alternativeName>
        <fullName evidence="18">Folylpoly-gamma-glutamate synthetase-dihydrofolate synthetase</fullName>
    </alternativeName>
    <alternativeName>
        <fullName evidence="16">Folylpolyglutamate synthetase</fullName>
    </alternativeName>
    <alternativeName>
        <fullName evidence="17">Tetrahydrofolylpolyglutamate synthase</fullName>
    </alternativeName>
</protein>
<comment type="cofactor">
    <cofactor evidence="1">
        <name>Mg(2+)</name>
        <dbReference type="ChEBI" id="CHEBI:18420"/>
    </cofactor>
</comment>
<dbReference type="RefSeq" id="WP_227871494.1">
    <property type="nucleotide sequence ID" value="NZ_BDOQ01000013.1"/>
</dbReference>
<dbReference type="EMBL" id="BDOQ01000013">
    <property type="protein sequence ID" value="GBG15121.1"/>
    <property type="molecule type" value="Genomic_DNA"/>
</dbReference>
<dbReference type="Gene3D" id="3.40.1190.10">
    <property type="entry name" value="Mur-like, catalytic domain"/>
    <property type="match status" value="1"/>
</dbReference>
<evidence type="ECO:0000256" key="9">
    <source>
        <dbReference type="ARBA" id="ARBA00019357"/>
    </source>
</evidence>
<dbReference type="PANTHER" id="PTHR11136">
    <property type="entry name" value="FOLYLPOLYGLUTAMATE SYNTHASE-RELATED"/>
    <property type="match status" value="1"/>
</dbReference>
<dbReference type="NCBIfam" id="TIGR01499">
    <property type="entry name" value="folC"/>
    <property type="match status" value="1"/>
</dbReference>
<comment type="pathway">
    <text evidence="4">Cofactor biosynthesis; tetrahydrofolylpolyglutamate biosynthesis.</text>
</comment>
<organism evidence="26 27">
    <name type="scientific">Novimethylophilus kurashikiensis</name>
    <dbReference type="NCBI Taxonomy" id="1825523"/>
    <lineage>
        <taxon>Bacteria</taxon>
        <taxon>Pseudomonadati</taxon>
        <taxon>Pseudomonadota</taxon>
        <taxon>Betaproteobacteria</taxon>
        <taxon>Nitrosomonadales</taxon>
        <taxon>Methylophilaceae</taxon>
        <taxon>Novimethylophilus</taxon>
    </lineage>
</organism>
<evidence type="ECO:0000256" key="11">
    <source>
        <dbReference type="ARBA" id="ARBA00022723"/>
    </source>
</evidence>